<keyword evidence="2" id="KW-1185">Reference proteome</keyword>
<evidence type="ECO:0000313" key="1">
    <source>
        <dbReference type="EMBL" id="KAK7025345.1"/>
    </source>
</evidence>
<dbReference type="EMBL" id="JAYKXP010000116">
    <property type="protein sequence ID" value="KAK7025345.1"/>
    <property type="molecule type" value="Genomic_DNA"/>
</dbReference>
<accession>A0AAW0BGS8</accession>
<dbReference type="Proteomes" id="UP001383192">
    <property type="component" value="Unassembled WGS sequence"/>
</dbReference>
<evidence type="ECO:0000313" key="2">
    <source>
        <dbReference type="Proteomes" id="UP001383192"/>
    </source>
</evidence>
<dbReference type="AlphaFoldDB" id="A0AAW0BGS8"/>
<organism evidence="1 2">
    <name type="scientific">Paramarasmius palmivorus</name>
    <dbReference type="NCBI Taxonomy" id="297713"/>
    <lineage>
        <taxon>Eukaryota</taxon>
        <taxon>Fungi</taxon>
        <taxon>Dikarya</taxon>
        <taxon>Basidiomycota</taxon>
        <taxon>Agaricomycotina</taxon>
        <taxon>Agaricomycetes</taxon>
        <taxon>Agaricomycetidae</taxon>
        <taxon>Agaricales</taxon>
        <taxon>Marasmiineae</taxon>
        <taxon>Marasmiaceae</taxon>
        <taxon>Paramarasmius</taxon>
    </lineage>
</organism>
<comment type="caution">
    <text evidence="1">The sequence shown here is derived from an EMBL/GenBank/DDBJ whole genome shotgun (WGS) entry which is preliminary data.</text>
</comment>
<protein>
    <submittedName>
        <fullName evidence="1">Uncharacterized protein</fullName>
    </submittedName>
</protein>
<name>A0AAW0BGS8_9AGAR</name>
<gene>
    <name evidence="1" type="ORF">VNI00_016056</name>
</gene>
<reference evidence="1 2" key="1">
    <citation type="submission" date="2024-01" db="EMBL/GenBank/DDBJ databases">
        <title>A draft genome for a cacao thread blight-causing isolate of Paramarasmius palmivorus.</title>
        <authorList>
            <person name="Baruah I.K."/>
            <person name="Bukari Y."/>
            <person name="Amoako-Attah I."/>
            <person name="Meinhardt L.W."/>
            <person name="Bailey B.A."/>
            <person name="Cohen S.P."/>
        </authorList>
    </citation>
    <scope>NUCLEOTIDE SEQUENCE [LARGE SCALE GENOMIC DNA]</scope>
    <source>
        <strain evidence="1 2">GH-12</strain>
    </source>
</reference>
<proteinExistence type="predicted"/>
<sequence>MNNLLNSCYQLQDVIVQERGVGIDYSRTHDLTKRVKCIKDCIVDMEMVALDPDDDLENAFVGKRLQFQKPIVQQWMDGTAAVPE</sequence>